<dbReference type="Proteomes" id="UP000614216">
    <property type="component" value="Unassembled WGS sequence"/>
</dbReference>
<dbReference type="InterPro" id="IPR025665">
    <property type="entry name" value="Beta-barrel_OMP_2"/>
</dbReference>
<sequence>MQGPNIWRKFNIHWRKVVISAFIVLICSSAAWSQRQVGINNPNYDDRFISYGFLIGLHTSAYQLKYSDEFVSRSLDSLYSISPRWSGGFSLGFIVNMRVADFLDVRALPTVAFYEHSLEYQRLDLPTINELVETTVVELPILLKYKSERRGNVRMYFVGGIKPGLEASGKNDVESVGDDNLSVREFNMSVDVGFGVDLYYPLFKFSPEIRFSRGIQNMLGSAQNEFSAGIDRLNTNTITLYFLFQ</sequence>
<keyword evidence="3" id="KW-1185">Reference proteome</keyword>
<name>A0A937KCD0_9BACT</name>
<organism evidence="2 3">
    <name type="scientific">Fulvivirga marina</name>
    <dbReference type="NCBI Taxonomy" id="2494733"/>
    <lineage>
        <taxon>Bacteria</taxon>
        <taxon>Pseudomonadati</taxon>
        <taxon>Bacteroidota</taxon>
        <taxon>Cytophagia</taxon>
        <taxon>Cytophagales</taxon>
        <taxon>Fulvivirgaceae</taxon>
        <taxon>Fulvivirga</taxon>
    </lineage>
</organism>
<dbReference type="Pfam" id="PF13568">
    <property type="entry name" value="OMP_b-brl_2"/>
    <property type="match status" value="1"/>
</dbReference>
<evidence type="ECO:0000313" key="3">
    <source>
        <dbReference type="Proteomes" id="UP000614216"/>
    </source>
</evidence>
<evidence type="ECO:0000259" key="1">
    <source>
        <dbReference type="Pfam" id="PF13568"/>
    </source>
</evidence>
<protein>
    <submittedName>
        <fullName evidence="2">PorT family protein</fullName>
    </submittedName>
</protein>
<feature type="domain" description="Outer membrane protein beta-barrel" evidence="1">
    <location>
        <begin position="42"/>
        <end position="219"/>
    </location>
</feature>
<dbReference type="RefSeq" id="WP_202856764.1">
    <property type="nucleotide sequence ID" value="NZ_JAEUGD010000042.1"/>
</dbReference>
<dbReference type="EMBL" id="JAEUGD010000042">
    <property type="protein sequence ID" value="MBL6447244.1"/>
    <property type="molecule type" value="Genomic_DNA"/>
</dbReference>
<accession>A0A937KCD0</accession>
<gene>
    <name evidence="2" type="ORF">JMN32_13055</name>
</gene>
<comment type="caution">
    <text evidence="2">The sequence shown here is derived from an EMBL/GenBank/DDBJ whole genome shotgun (WGS) entry which is preliminary data.</text>
</comment>
<dbReference type="AlphaFoldDB" id="A0A937KCD0"/>
<proteinExistence type="predicted"/>
<reference evidence="2" key="1">
    <citation type="submission" date="2021-01" db="EMBL/GenBank/DDBJ databases">
        <title>Fulvivirga kasyanovii gen. nov., sp nov., a novel member of the phylum Bacteroidetes isolated from seawater in a mussel farm.</title>
        <authorList>
            <person name="Zhao L.-H."/>
            <person name="Wang Z.-J."/>
        </authorList>
    </citation>
    <scope>NUCLEOTIDE SEQUENCE</scope>
    <source>
        <strain evidence="2">29W222</strain>
    </source>
</reference>
<evidence type="ECO:0000313" key="2">
    <source>
        <dbReference type="EMBL" id="MBL6447244.1"/>
    </source>
</evidence>